<sequence>MIELVENVPSIKESGTVVPRSAVIKATLESSSGGSLYILNTRDHLGSYESLGARSFRDAHPSRSILGCTSETRRISLELSRLFLTNADELVHTGGTKLCRLFGLWLIHLLPTSIGDVAYSLHQHRKSLTTDMN</sequence>
<proteinExistence type="predicted"/>
<dbReference type="Proteomes" id="UP000287651">
    <property type="component" value="Unassembled WGS sequence"/>
</dbReference>
<comment type="caution">
    <text evidence="1">The sequence shown here is derived from an EMBL/GenBank/DDBJ whole genome shotgun (WGS) entry which is preliminary data.</text>
</comment>
<evidence type="ECO:0000313" key="2">
    <source>
        <dbReference type="Proteomes" id="UP000287651"/>
    </source>
</evidence>
<reference evidence="1 2" key="1">
    <citation type="journal article" date="2014" name="Agronomy (Basel)">
        <title>A Draft Genome Sequence for Ensete ventricosum, the Drought-Tolerant Tree Against Hunger.</title>
        <authorList>
            <person name="Harrison J."/>
            <person name="Moore K.A."/>
            <person name="Paszkiewicz K."/>
            <person name="Jones T."/>
            <person name="Grant M."/>
            <person name="Ambacheew D."/>
            <person name="Muzemil S."/>
            <person name="Studholme D.J."/>
        </authorList>
    </citation>
    <scope>NUCLEOTIDE SEQUENCE [LARGE SCALE GENOMIC DNA]</scope>
</reference>
<name>A0A427A478_ENSVE</name>
<dbReference type="AlphaFoldDB" id="A0A427A478"/>
<organism evidence="1 2">
    <name type="scientific">Ensete ventricosum</name>
    <name type="common">Abyssinian banana</name>
    <name type="synonym">Musa ensete</name>
    <dbReference type="NCBI Taxonomy" id="4639"/>
    <lineage>
        <taxon>Eukaryota</taxon>
        <taxon>Viridiplantae</taxon>
        <taxon>Streptophyta</taxon>
        <taxon>Embryophyta</taxon>
        <taxon>Tracheophyta</taxon>
        <taxon>Spermatophyta</taxon>
        <taxon>Magnoliopsida</taxon>
        <taxon>Liliopsida</taxon>
        <taxon>Zingiberales</taxon>
        <taxon>Musaceae</taxon>
        <taxon>Ensete</taxon>
    </lineage>
</organism>
<dbReference type="EMBL" id="AMZH03003834">
    <property type="protein sequence ID" value="RRT71014.1"/>
    <property type="molecule type" value="Genomic_DNA"/>
</dbReference>
<gene>
    <name evidence="1" type="ORF">B296_00018900</name>
</gene>
<evidence type="ECO:0000313" key="1">
    <source>
        <dbReference type="EMBL" id="RRT71014.1"/>
    </source>
</evidence>
<protein>
    <submittedName>
        <fullName evidence="1">Uncharacterized protein</fullName>
    </submittedName>
</protein>
<accession>A0A427A478</accession>